<dbReference type="Proteomes" id="UP000276899">
    <property type="component" value="Chromosome"/>
</dbReference>
<keyword evidence="5" id="KW-0472">Membrane</keyword>
<evidence type="ECO:0000256" key="1">
    <source>
        <dbReference type="ARBA" id="ARBA00022679"/>
    </source>
</evidence>
<dbReference type="InterPro" id="IPR017205">
    <property type="entry name" value="Sig_transdc_His_kinase_ChrS"/>
</dbReference>
<dbReference type="GO" id="GO:0046983">
    <property type="term" value="F:protein dimerization activity"/>
    <property type="evidence" value="ECO:0007669"/>
    <property type="project" value="InterPro"/>
</dbReference>
<keyword evidence="5" id="KW-1133">Transmembrane helix</keyword>
<keyword evidence="9" id="KW-1185">Reference proteome</keyword>
<dbReference type="EMBL" id="LR134363">
    <property type="protein sequence ID" value="VEG74319.1"/>
    <property type="molecule type" value="Genomic_DNA"/>
</dbReference>
<feature type="transmembrane region" description="Helical" evidence="5">
    <location>
        <begin position="79"/>
        <end position="106"/>
    </location>
</feature>
<dbReference type="PANTHER" id="PTHR24421:SF63">
    <property type="entry name" value="SENSOR HISTIDINE KINASE DESK"/>
    <property type="match status" value="1"/>
</dbReference>
<protein>
    <submittedName>
        <fullName evidence="8">Sensor histidine kinase desK</fullName>
        <ecNumber evidence="8">2.7.13.3</ecNumber>
    </submittedName>
</protein>
<dbReference type="STRING" id="1278298.GCA_000428685_02421"/>
<dbReference type="EC" id="2.7.13.3" evidence="8"/>
<dbReference type="InterPro" id="IPR011712">
    <property type="entry name" value="Sig_transdc_His_kin_sub3_dim/P"/>
</dbReference>
<reference evidence="8 9" key="1">
    <citation type="submission" date="2018-12" db="EMBL/GenBank/DDBJ databases">
        <authorList>
            <consortium name="Pathogen Informatics"/>
        </authorList>
    </citation>
    <scope>NUCLEOTIDE SEQUENCE [LARGE SCALE GENOMIC DNA]</scope>
    <source>
        <strain evidence="8 9">NCTC11923</strain>
    </source>
</reference>
<accession>A0A3S4SSY8</accession>
<dbReference type="InterPro" id="IPR050482">
    <property type="entry name" value="Sensor_HK_TwoCompSys"/>
</dbReference>
<dbReference type="Gene3D" id="1.20.5.1930">
    <property type="match status" value="1"/>
</dbReference>
<dbReference type="GO" id="GO:0000155">
    <property type="term" value="F:phosphorelay sensor kinase activity"/>
    <property type="evidence" value="ECO:0007669"/>
    <property type="project" value="InterPro"/>
</dbReference>
<evidence type="ECO:0000256" key="5">
    <source>
        <dbReference type="SAM" id="Phobius"/>
    </source>
</evidence>
<feature type="domain" description="Histidine kinase/HSP90-like ATPase" evidence="6">
    <location>
        <begin position="325"/>
        <end position="413"/>
    </location>
</feature>
<feature type="transmembrane region" description="Helical" evidence="5">
    <location>
        <begin position="142"/>
        <end position="165"/>
    </location>
</feature>
<dbReference type="Pfam" id="PF02518">
    <property type="entry name" value="HATPase_c"/>
    <property type="match status" value="1"/>
</dbReference>
<dbReference type="RefSeq" id="WP_051281285.1">
    <property type="nucleotide sequence ID" value="NZ_CBCRWE010000134.1"/>
</dbReference>
<evidence type="ECO:0000313" key="8">
    <source>
        <dbReference type="EMBL" id="VEG74319.1"/>
    </source>
</evidence>
<feature type="transmembrane region" description="Helical" evidence="5">
    <location>
        <begin position="118"/>
        <end position="136"/>
    </location>
</feature>
<dbReference type="AlphaFoldDB" id="A0A3S4SSY8"/>
<feature type="region of interest" description="Disordered" evidence="4">
    <location>
        <begin position="1"/>
        <end position="43"/>
    </location>
</feature>
<dbReference type="Gene3D" id="3.30.565.10">
    <property type="entry name" value="Histidine kinase-like ATPase, C-terminal domain"/>
    <property type="match status" value="1"/>
</dbReference>
<keyword evidence="3" id="KW-0902">Two-component regulatory system</keyword>
<gene>
    <name evidence="8" type="primary">desK_4</name>
    <name evidence="8" type="ORF">NCTC11923_00953</name>
</gene>
<keyword evidence="5" id="KW-0812">Transmembrane</keyword>
<sequence length="414" mass="43239">MSPLEPVIPTTPQPEATAGPAPSRGGVALGGGLGPSAGTAGQGPPAIAEDVGTLMRLMSSPRVRAALEWVEPPRWTGRILVWTLACLNLVLLWRTSQAFGLFFLVFPLLWIAHGTFRAGVRATLLFGAGIAVVGWIGHDADWLLTALISTGFSLFMGVWILRVVVTRAQAVRALADKQEAMAALVAVQEELAAAERAAGRAAEHERWAREVHDTLAQGFVSVITLAQVAQAGLAASGAADAAGAEPRPKGCQAAQERLAQIEEIARENLSEARALVAGQAPSALHDAGLGAALTRLAGQQHRHGLKVAMDTSLPEDLPVTSQVVVLRTVQEALSNVVRHSGATRARVSAQAEAGEIIISVRDEGRGTRSAPEGTGLSGMRARLESLGGSLTVDPLHAPDAQGRTGTILEARMPL</sequence>
<evidence type="ECO:0000256" key="2">
    <source>
        <dbReference type="ARBA" id="ARBA00022777"/>
    </source>
</evidence>
<keyword evidence="1 8" id="KW-0808">Transferase</keyword>
<evidence type="ECO:0000313" key="9">
    <source>
        <dbReference type="Proteomes" id="UP000276899"/>
    </source>
</evidence>
<dbReference type="CDD" id="cd16917">
    <property type="entry name" value="HATPase_UhpB-NarQ-NarX-like"/>
    <property type="match status" value="1"/>
</dbReference>
<dbReference type="SUPFAM" id="SSF55874">
    <property type="entry name" value="ATPase domain of HSP90 chaperone/DNA topoisomerase II/histidine kinase"/>
    <property type="match status" value="1"/>
</dbReference>
<name>A0A3S4SSY8_9ACTO</name>
<dbReference type="Pfam" id="PF07730">
    <property type="entry name" value="HisKA_3"/>
    <property type="match status" value="1"/>
</dbReference>
<dbReference type="PANTHER" id="PTHR24421">
    <property type="entry name" value="NITRATE/NITRITE SENSOR PROTEIN NARX-RELATED"/>
    <property type="match status" value="1"/>
</dbReference>
<evidence type="ECO:0000256" key="4">
    <source>
        <dbReference type="SAM" id="MobiDB-lite"/>
    </source>
</evidence>
<dbReference type="PIRSF" id="PIRSF037434">
    <property type="entry name" value="STHK_ChrS"/>
    <property type="match status" value="1"/>
</dbReference>
<feature type="domain" description="Signal transduction histidine kinase subgroup 3 dimerisation and phosphoacceptor" evidence="7">
    <location>
        <begin position="203"/>
        <end position="282"/>
    </location>
</feature>
<dbReference type="InterPro" id="IPR003594">
    <property type="entry name" value="HATPase_dom"/>
</dbReference>
<evidence type="ECO:0000256" key="3">
    <source>
        <dbReference type="ARBA" id="ARBA00023012"/>
    </source>
</evidence>
<keyword evidence="2 8" id="KW-0418">Kinase</keyword>
<dbReference type="InterPro" id="IPR036890">
    <property type="entry name" value="HATPase_C_sf"/>
</dbReference>
<proteinExistence type="predicted"/>
<dbReference type="KEGG" id="asla:NCTC11923_00953"/>
<evidence type="ECO:0000259" key="6">
    <source>
        <dbReference type="Pfam" id="PF02518"/>
    </source>
</evidence>
<dbReference type="GO" id="GO:0016020">
    <property type="term" value="C:membrane"/>
    <property type="evidence" value="ECO:0007669"/>
    <property type="project" value="InterPro"/>
</dbReference>
<organism evidence="8 9">
    <name type="scientific">Actinomyces slackii</name>
    <dbReference type="NCBI Taxonomy" id="52774"/>
    <lineage>
        <taxon>Bacteria</taxon>
        <taxon>Bacillati</taxon>
        <taxon>Actinomycetota</taxon>
        <taxon>Actinomycetes</taxon>
        <taxon>Actinomycetales</taxon>
        <taxon>Actinomycetaceae</taxon>
        <taxon>Actinomyces</taxon>
    </lineage>
</organism>
<evidence type="ECO:0000259" key="7">
    <source>
        <dbReference type="Pfam" id="PF07730"/>
    </source>
</evidence>